<dbReference type="KEGG" id="aer:AERYTH_03575"/>
<evidence type="ECO:0000313" key="3">
    <source>
        <dbReference type="Proteomes" id="UP000067689"/>
    </source>
</evidence>
<proteinExistence type="predicted"/>
<dbReference type="PROSITE" id="PS51257">
    <property type="entry name" value="PROKAR_LIPOPROTEIN"/>
    <property type="match status" value="1"/>
</dbReference>
<keyword evidence="1" id="KW-0732">Signal</keyword>
<accession>A0A0U4CKY3</accession>
<name>A0A0U4CKY3_9ACTN</name>
<evidence type="ECO:0000313" key="2">
    <source>
        <dbReference type="EMBL" id="ALX03846.1"/>
    </source>
</evidence>
<feature type="signal peptide" evidence="1">
    <location>
        <begin position="1"/>
        <end position="23"/>
    </location>
</feature>
<organism evidence="2 3">
    <name type="scientific">Aeromicrobium erythreum</name>
    <dbReference type="NCBI Taxonomy" id="2041"/>
    <lineage>
        <taxon>Bacteria</taxon>
        <taxon>Bacillati</taxon>
        <taxon>Actinomycetota</taxon>
        <taxon>Actinomycetes</taxon>
        <taxon>Propionibacteriales</taxon>
        <taxon>Nocardioidaceae</taxon>
        <taxon>Aeromicrobium</taxon>
    </lineage>
</organism>
<dbReference type="InterPro" id="IPR029046">
    <property type="entry name" value="LolA/LolB/LppX"/>
</dbReference>
<dbReference type="EMBL" id="CP011502">
    <property type="protein sequence ID" value="ALX03846.1"/>
    <property type="molecule type" value="Genomic_DNA"/>
</dbReference>
<keyword evidence="3" id="KW-1185">Reference proteome</keyword>
<dbReference type="Proteomes" id="UP000067689">
    <property type="component" value="Chromosome"/>
</dbReference>
<dbReference type="RefSeq" id="WP_067854737.1">
    <property type="nucleotide sequence ID" value="NZ_CP011502.1"/>
</dbReference>
<dbReference type="SUPFAM" id="SSF89392">
    <property type="entry name" value="Prokaryotic lipoproteins and lipoprotein localization factors"/>
    <property type="match status" value="1"/>
</dbReference>
<dbReference type="OrthoDB" id="3781094at2"/>
<dbReference type="STRING" id="2041.AERYTH_03575"/>
<reference evidence="2 3" key="1">
    <citation type="journal article" date="1991" name="Int. J. Syst. Bacteriol.">
        <title>Description of the erythromycin-producing bacterium Arthrobacter sp. strain NRRL B-3381 as Aeromicrobium erythreum gen. nov., sp. nov.</title>
        <authorList>
            <person name="Miller E.S."/>
            <person name="Woese C.R."/>
            <person name="Brenner S."/>
        </authorList>
    </citation>
    <scope>NUCLEOTIDE SEQUENCE [LARGE SCALE GENOMIC DNA]</scope>
    <source>
        <strain evidence="2 3">AR18</strain>
    </source>
</reference>
<feature type="chain" id="PRO_5038331558" description="Lipoprotein" evidence="1">
    <location>
        <begin position="24"/>
        <end position="272"/>
    </location>
</feature>
<dbReference type="Gene3D" id="2.50.20.20">
    <property type="match status" value="1"/>
</dbReference>
<sequence length="272" mass="28544">MNLRLKKTTAALALVLAAGTTLAACGGDDSSQAKGDSSSVGEKASTTLTKDNFFTEVSQAQQDAKTSHVEMDFGVSGQEIKASGDVAVAKDVADTKMAMKMSAGAQGDIEMRLVDGVFYMNMGPMTQNKFAKIDLNDTSNPIGKQFSGLLDSVDPSKQIEQLQGSITSFEQKGAAKQIDGVEAKPYVVGVDSQKIVSQLGAAGAGASSQLPKEIVYTMWIGPDNLPRRITLDLAGTAMTMDYSKWGEDVSIEAPAQDQISDVDLGQMGAGSL</sequence>
<gene>
    <name evidence="2" type="ORF">AERYTH_03575</name>
</gene>
<evidence type="ECO:0000256" key="1">
    <source>
        <dbReference type="SAM" id="SignalP"/>
    </source>
</evidence>
<dbReference type="AlphaFoldDB" id="A0A0U4CKY3"/>
<protein>
    <recommendedName>
        <fullName evidence="4">Lipoprotein</fullName>
    </recommendedName>
</protein>
<dbReference type="PATRIC" id="fig|2041.4.peg.746"/>
<evidence type="ECO:0008006" key="4">
    <source>
        <dbReference type="Google" id="ProtNLM"/>
    </source>
</evidence>